<dbReference type="Gene3D" id="3.40.50.1820">
    <property type="entry name" value="alpha/beta hydrolase"/>
    <property type="match status" value="1"/>
</dbReference>
<evidence type="ECO:0000256" key="4">
    <source>
        <dbReference type="SAM" id="SignalP"/>
    </source>
</evidence>
<keyword evidence="8" id="KW-1185">Reference proteome</keyword>
<comment type="caution">
    <text evidence="7">The sequence shown here is derived from an EMBL/GenBank/DDBJ whole genome shotgun (WGS) entry which is preliminary data.</text>
</comment>
<dbReference type="InterPro" id="IPR006311">
    <property type="entry name" value="TAT_signal"/>
</dbReference>
<dbReference type="EMBL" id="JAULSC010000015">
    <property type="protein sequence ID" value="MDO3396903.1"/>
    <property type="molecule type" value="Genomic_DNA"/>
</dbReference>
<evidence type="ECO:0000259" key="6">
    <source>
        <dbReference type="Pfam" id="PF08386"/>
    </source>
</evidence>
<sequence length="552" mass="57814">MTSPLSRRAASLVAALAVSVPLLATLATAPASSAPTAPSAAALRTSAADTPTIRWRDCGRFDCGRMVAPLDHDEPDGADITLNLVRVPARKPARRVGAVFVNPGGPGGGAADFAPYAARLLGPKVRKRFDVVGVDPRGVAGSSGLACRGRSDASYPRVAFPDTRSQRRDWLEFDATVQRLCGRERIVDHMSTADTARDMDLVRQALGDEQASFFGASYGSVLGATWVSLFPDTVRVAVVDGVLDPVAWTTGRDLPDGTPGASLPASGRLGSEVGARDALAAGLAECDAAGRRECRLAGGALGRWDAVAARLRGDRAAARRVGLSYSDFVGATLGMLYGGDVAFIADFTFRAERQLARSAGRPLSGEAAEVDGSLTRSVREVRDRLADSPFPGPWSATAAQRRAGSRIWVDGSFHGVLCSDALNPTDTDAWVENAERTRAAGADFGPLWSWSSSACAAWPGSGEDAYRGPFAMPGAERLLVVSNRHDPATPLSGAVALQELMPGSRLVTTGETGHVATGTNRCATALVRQALSTARTPAEDVFCARERAPFTG</sequence>
<accession>A0ABT8TV78</accession>
<dbReference type="RefSeq" id="WP_302709087.1">
    <property type="nucleotide sequence ID" value="NZ_JAULSC010000015.1"/>
</dbReference>
<dbReference type="GO" id="GO:0016787">
    <property type="term" value="F:hydrolase activity"/>
    <property type="evidence" value="ECO:0007669"/>
    <property type="project" value="UniProtKB-KW"/>
</dbReference>
<dbReference type="Pfam" id="PF00561">
    <property type="entry name" value="Abhydrolase_1"/>
    <property type="match status" value="1"/>
</dbReference>
<evidence type="ECO:0000256" key="2">
    <source>
        <dbReference type="ARBA" id="ARBA00022729"/>
    </source>
</evidence>
<feature type="chain" id="PRO_5047061314" evidence="4">
    <location>
        <begin position="25"/>
        <end position="552"/>
    </location>
</feature>
<dbReference type="PANTHER" id="PTHR43248:SF29">
    <property type="entry name" value="TRIPEPTIDYL AMINOPEPTIDASE"/>
    <property type="match status" value="1"/>
</dbReference>
<dbReference type="Pfam" id="PF08386">
    <property type="entry name" value="Abhydrolase_4"/>
    <property type="match status" value="1"/>
</dbReference>
<dbReference type="PROSITE" id="PS51318">
    <property type="entry name" value="TAT"/>
    <property type="match status" value="1"/>
</dbReference>
<evidence type="ECO:0000313" key="7">
    <source>
        <dbReference type="EMBL" id="MDO3396903.1"/>
    </source>
</evidence>
<protein>
    <submittedName>
        <fullName evidence="7">Alpha/beta hydrolase</fullName>
    </submittedName>
</protein>
<keyword evidence="3 7" id="KW-0378">Hydrolase</keyword>
<dbReference type="InterPro" id="IPR051601">
    <property type="entry name" value="Serine_prot/Carboxylest_S33"/>
</dbReference>
<dbReference type="InterPro" id="IPR029058">
    <property type="entry name" value="AB_hydrolase_fold"/>
</dbReference>
<dbReference type="InterPro" id="IPR013595">
    <property type="entry name" value="Pept_S33_TAP-like_C"/>
</dbReference>
<proteinExistence type="inferred from homology"/>
<dbReference type="PANTHER" id="PTHR43248">
    <property type="entry name" value="2-SUCCINYL-6-HYDROXY-2,4-CYCLOHEXADIENE-1-CARBOXYLATE SYNTHASE"/>
    <property type="match status" value="1"/>
</dbReference>
<reference evidence="7" key="1">
    <citation type="submission" date="2023-06" db="EMBL/GenBank/DDBJ databases">
        <title>Genome sequence of Nocardioides sp. SOB44.</title>
        <authorList>
            <person name="Zhang G."/>
        </authorList>
    </citation>
    <scope>NUCLEOTIDE SEQUENCE</scope>
    <source>
        <strain evidence="7">SOB44</strain>
    </source>
</reference>
<evidence type="ECO:0000259" key="5">
    <source>
        <dbReference type="Pfam" id="PF00561"/>
    </source>
</evidence>
<organism evidence="7 8">
    <name type="scientific">Nocardioides cremeus</name>
    <dbReference type="NCBI Taxonomy" id="3058044"/>
    <lineage>
        <taxon>Bacteria</taxon>
        <taxon>Bacillati</taxon>
        <taxon>Actinomycetota</taxon>
        <taxon>Actinomycetes</taxon>
        <taxon>Propionibacteriales</taxon>
        <taxon>Nocardioidaceae</taxon>
        <taxon>Nocardioides</taxon>
    </lineage>
</organism>
<dbReference type="SUPFAM" id="SSF53474">
    <property type="entry name" value="alpha/beta-Hydrolases"/>
    <property type="match status" value="1"/>
</dbReference>
<name>A0ABT8TV78_9ACTN</name>
<dbReference type="Proteomes" id="UP001168363">
    <property type="component" value="Unassembled WGS sequence"/>
</dbReference>
<evidence type="ECO:0000313" key="8">
    <source>
        <dbReference type="Proteomes" id="UP001168363"/>
    </source>
</evidence>
<evidence type="ECO:0000256" key="1">
    <source>
        <dbReference type="ARBA" id="ARBA00010088"/>
    </source>
</evidence>
<evidence type="ECO:0000256" key="3">
    <source>
        <dbReference type="ARBA" id="ARBA00022801"/>
    </source>
</evidence>
<dbReference type="InterPro" id="IPR000073">
    <property type="entry name" value="AB_hydrolase_1"/>
</dbReference>
<feature type="domain" description="AB hydrolase-1" evidence="5">
    <location>
        <begin position="98"/>
        <end position="247"/>
    </location>
</feature>
<comment type="similarity">
    <text evidence="1">Belongs to the peptidase S33 family.</text>
</comment>
<keyword evidence="2 4" id="KW-0732">Signal</keyword>
<feature type="domain" description="Peptidase S33 tripeptidyl aminopeptidase-like C-terminal" evidence="6">
    <location>
        <begin position="444"/>
        <end position="543"/>
    </location>
</feature>
<feature type="signal peptide" evidence="4">
    <location>
        <begin position="1"/>
        <end position="24"/>
    </location>
</feature>
<gene>
    <name evidence="7" type="ORF">QWJ41_14330</name>
</gene>